<dbReference type="Gene3D" id="2.10.25.10">
    <property type="entry name" value="Laminin"/>
    <property type="match status" value="1"/>
</dbReference>
<dbReference type="InterPro" id="IPR002859">
    <property type="entry name" value="PKD/REJ-like"/>
</dbReference>
<dbReference type="SUPFAM" id="SSF49723">
    <property type="entry name" value="Lipase/lipooxygenase domain (PLAT/LH2 domain)"/>
    <property type="match status" value="1"/>
</dbReference>
<feature type="domain" description="PLAT" evidence="14">
    <location>
        <begin position="1578"/>
        <end position="1698"/>
    </location>
</feature>
<dbReference type="InterPro" id="IPR001024">
    <property type="entry name" value="PLAT/LH2_dom"/>
</dbReference>
<evidence type="ECO:0000256" key="4">
    <source>
        <dbReference type="ARBA" id="ARBA00022729"/>
    </source>
</evidence>
<feature type="repeat" description="LDL-receptor class B" evidence="9">
    <location>
        <begin position="47"/>
        <end position="90"/>
    </location>
</feature>
<evidence type="ECO:0000256" key="5">
    <source>
        <dbReference type="ARBA" id="ARBA00022989"/>
    </source>
</evidence>
<feature type="repeat" description="LDL-receptor class B" evidence="9">
    <location>
        <begin position="134"/>
        <end position="179"/>
    </location>
</feature>
<dbReference type="CDD" id="cd00057">
    <property type="entry name" value="FA58C"/>
    <property type="match status" value="1"/>
</dbReference>
<feature type="transmembrane region" description="Helical" evidence="12">
    <location>
        <begin position="1834"/>
        <end position="1859"/>
    </location>
</feature>
<feature type="coiled-coil region" evidence="10">
    <location>
        <begin position="1144"/>
        <end position="1171"/>
    </location>
</feature>
<dbReference type="EMBL" id="CALNXK010000029">
    <property type="protein sequence ID" value="CAH3116209.1"/>
    <property type="molecule type" value="Genomic_DNA"/>
</dbReference>
<dbReference type="CDD" id="cd01756">
    <property type="entry name" value="PLAT_repeat"/>
    <property type="match status" value="1"/>
</dbReference>
<evidence type="ECO:0000256" key="6">
    <source>
        <dbReference type="ARBA" id="ARBA00023136"/>
    </source>
</evidence>
<evidence type="ECO:0000256" key="1">
    <source>
        <dbReference type="ARBA" id="ARBA00004141"/>
    </source>
</evidence>
<feature type="transmembrane region" description="Helical" evidence="12">
    <location>
        <begin position="2328"/>
        <end position="2351"/>
    </location>
</feature>
<keyword evidence="10" id="KW-0175">Coiled coil</keyword>
<dbReference type="PANTHER" id="PTHR10877:SF150">
    <property type="entry name" value="REJ DOMAIN-CONTAINING PROTEIN"/>
    <property type="match status" value="1"/>
</dbReference>
<organism evidence="15 16">
    <name type="scientific">Porites lobata</name>
    <dbReference type="NCBI Taxonomy" id="104759"/>
    <lineage>
        <taxon>Eukaryota</taxon>
        <taxon>Metazoa</taxon>
        <taxon>Cnidaria</taxon>
        <taxon>Anthozoa</taxon>
        <taxon>Hexacorallia</taxon>
        <taxon>Scleractinia</taxon>
        <taxon>Fungiina</taxon>
        <taxon>Poritidae</taxon>
        <taxon>Porites</taxon>
    </lineage>
</organism>
<feature type="compositionally biased region" description="Polar residues" evidence="11">
    <location>
        <begin position="2601"/>
        <end position="2632"/>
    </location>
</feature>
<evidence type="ECO:0000256" key="10">
    <source>
        <dbReference type="SAM" id="Coils"/>
    </source>
</evidence>
<feature type="transmembrane region" description="Helical" evidence="12">
    <location>
        <begin position="2239"/>
        <end position="2257"/>
    </location>
</feature>
<reference evidence="15 16" key="1">
    <citation type="submission" date="2022-05" db="EMBL/GenBank/DDBJ databases">
        <authorList>
            <consortium name="Genoscope - CEA"/>
            <person name="William W."/>
        </authorList>
    </citation>
    <scope>NUCLEOTIDE SEQUENCE [LARGE SCALE GENOMIC DNA]</scope>
</reference>
<keyword evidence="7" id="KW-0325">Glycoprotein</keyword>
<comment type="subcellular location">
    <subcellularLocation>
        <location evidence="1">Membrane</location>
        <topology evidence="1">Multi-pass membrane protein</topology>
    </subcellularLocation>
</comment>
<dbReference type="PRINTS" id="PR01433">
    <property type="entry name" value="POLYCYSTIN2"/>
</dbReference>
<keyword evidence="16" id="KW-1185">Reference proteome</keyword>
<dbReference type="Pfam" id="PF08016">
    <property type="entry name" value="PKD_channel"/>
    <property type="match status" value="1"/>
</dbReference>
<dbReference type="Pfam" id="PF01825">
    <property type="entry name" value="GPS"/>
    <property type="match status" value="1"/>
</dbReference>
<feature type="transmembrane region" description="Helical" evidence="12">
    <location>
        <begin position="1744"/>
        <end position="1764"/>
    </location>
</feature>
<name>A0ABN8NNJ0_9CNID</name>
<gene>
    <name evidence="15" type="ORF">PLOB_00024283</name>
</gene>
<feature type="transmembrane region" description="Helical" evidence="12">
    <location>
        <begin position="2291"/>
        <end position="2308"/>
    </location>
</feature>
<dbReference type="SMART" id="SM00303">
    <property type="entry name" value="GPS"/>
    <property type="match status" value="1"/>
</dbReference>
<dbReference type="PROSITE" id="PS50095">
    <property type="entry name" value="PLAT"/>
    <property type="match status" value="1"/>
</dbReference>
<evidence type="ECO:0000256" key="7">
    <source>
        <dbReference type="ARBA" id="ARBA00023180"/>
    </source>
</evidence>
<dbReference type="InterPro" id="IPR013122">
    <property type="entry name" value="PKD1_2_channel"/>
</dbReference>
<dbReference type="PROSITE" id="PS01285">
    <property type="entry name" value="FA58C_1"/>
    <property type="match status" value="1"/>
</dbReference>
<keyword evidence="5 12" id="KW-1133">Transmembrane helix</keyword>
<evidence type="ECO:0000259" key="14">
    <source>
        <dbReference type="PROSITE" id="PS50095"/>
    </source>
</evidence>
<keyword evidence="3 12" id="KW-0812">Transmembrane</keyword>
<dbReference type="Gene3D" id="2.120.10.30">
    <property type="entry name" value="TolB, C-terminal domain"/>
    <property type="match status" value="1"/>
</dbReference>
<dbReference type="Pfam" id="PF01477">
    <property type="entry name" value="PLAT"/>
    <property type="match status" value="1"/>
</dbReference>
<dbReference type="Pfam" id="PF20519">
    <property type="entry name" value="Polycystin_dom"/>
    <property type="match status" value="1"/>
</dbReference>
<dbReference type="Pfam" id="PF00754">
    <property type="entry name" value="F5_F8_type_C"/>
    <property type="match status" value="1"/>
</dbReference>
<dbReference type="InterPro" id="IPR011042">
    <property type="entry name" value="6-blade_b-propeller_TolB-like"/>
</dbReference>
<evidence type="ECO:0000256" key="9">
    <source>
        <dbReference type="PROSITE-ProRule" id="PRU00461"/>
    </source>
</evidence>
<accession>A0ABN8NNJ0</accession>
<dbReference type="InterPro" id="IPR046338">
    <property type="entry name" value="GAIN_dom_sf"/>
</dbReference>
<dbReference type="Proteomes" id="UP001159405">
    <property type="component" value="Unassembled WGS sequence"/>
</dbReference>
<dbReference type="Gene3D" id="2.60.220.50">
    <property type="match status" value="1"/>
</dbReference>
<evidence type="ECO:0000256" key="2">
    <source>
        <dbReference type="ARBA" id="ARBA00007200"/>
    </source>
</evidence>
<evidence type="ECO:0000313" key="16">
    <source>
        <dbReference type="Proteomes" id="UP001159405"/>
    </source>
</evidence>
<feature type="transmembrane region" description="Helical" evidence="12">
    <location>
        <begin position="1533"/>
        <end position="1553"/>
    </location>
</feature>
<feature type="repeat" description="LDL-receptor class B" evidence="9">
    <location>
        <begin position="91"/>
        <end position="133"/>
    </location>
</feature>
<evidence type="ECO:0000256" key="3">
    <source>
        <dbReference type="ARBA" id="ARBA00022692"/>
    </source>
</evidence>
<dbReference type="Gene3D" id="2.60.120.260">
    <property type="entry name" value="Galactose-binding domain-like"/>
    <property type="match status" value="1"/>
</dbReference>
<dbReference type="InterPro" id="IPR051223">
    <property type="entry name" value="Polycystin"/>
</dbReference>
<sequence length="2892" mass="327625">DGEASLIYSKGNSIQRLSLPPRPNDVGIIYQRPGAVHVGVDYDCVEQMVYWTEVIKGTIVRAKYDGSDMEVIVNSGKTTSPEGIAVDWLGRNIYWTDSRLDAIQVANLDGSQRKTLISSDLRNPRAIIVDPPNGKMYWADWGRNRPKIEVANMDGSDRRVLVQSPALKVPNGLTLVQSTNELCYCDAGVKEICCVNLGDLSMRKVVRRALYPFGITNFNRTLFWTDWRQRRIQRMGLSAQTRDAPLRSFVGSSGKIFDIKAVQPCEKTALKYENPCDVANDGCSGLCLLKAKSFSCLCPDGLHPFKEGNATKCAEKCDSPLGMENGLIENKQLSAHSAWDNNYQRYGSSRARLHLNEWPQGWRAQINDPSPWLQIDLLWTHTVTAVATQGYGSKNAKEWVKTYVLLTSRDGKRWYTYRERGRKRVFIGNVDTSSVVQNKLKMPQITRWVRIVPRSWNNHIGMRECLTLEYKPKDLSALRKRACHSSRNNSDVTRQTNCSAQAKCVEMGDGSCVWYCIYTDKTYSGIDNCQDIGGDILPEAYIYQANKKLPHPDVIKQDEERMFQATIKNGGNVSAQVSFNWFVRDVQGSQRTISQNRTLVEGNSSTWICSGELLSRGLKLLELEVSLFSTTTARRDFGFIKVEEPDLVAMITGGYESRRSSKYPMLFNGSGSHDWKGSNTGMEFVWICLDGGNLPRVFKDINKVTDPSKEAKERKTTCPTQVGFQTNGSTAYLMHPWEKHVYYIKLLVRRDHKRRGNFTADFVQTVYAVNEDAITVDIRCKYNCKLKVVSSHRFALKAKAIGLPLNLPKISYTWKLYRKGPESNASITVWHVNKTLNSLTATKTTKKNIVFAKDKLHESSSYRLTLDVKLPNGTSGWAAYIFETASKPSGGACSGTQLERAALGVILNVSCTGWRDDHEPLIYEFYYVHREEDETPPHMLSHGAMPYSEVQLPEFISGETEIKAVIINTVGARAEVDFTVKVVQPSFWDETDHVYKMFEETEALFDNYLDNGKPYRAWQVVHSLLKFVELYIDVPEMAWLTNDHVKNLKEHIIQRLFAIKATNLQTVLQLLSVLKEATAFSDVGVSPESMRTALRSLDKWASVAKTRVKMEAVKDLGLVRDSWRMLLHCSGNILQATTQVDTLNVTEREEMKNLSRRALMLNEKISDAEISTKLPGEKHSSMRTLHKDVFVGVHDATDVSLWDFEEDETSVTFPYLSKSISQEIFGNAQQVSFQIINYKMNPYAVHRFDDDINSQVVSIVLKDEAGKVIEVSNLHENISLTVPLKKLPNKTTTPVETYTVPDVMMYRMVTTDHESTSLRILLTIHRQALMEVYVKYGGRPTETNYDHATIVQKETCQNDLQFCNVSHYFWFNAERPGQYFIGLVQKLEEESPTSPLNSITNGVPFKNLRRRRVARSLEKMKDSYKNKCVRFKEAPKEHPMVENSTGSLPQYDPEKSVNFTLEVDAARCLYWSEDKELWMSEGCKAGKNSTPTVIQCLCTHFTSFGGSFLVQPNNMDFSQVQVGFRTINDLYDVLVLVSVLLVFLVYLISLIFARRADKRDLEKISAVISMPSTEDAAHRYSVSVTTGAWANSGTSANVSMILQGIESSSGVIELKTDQQESESTFRRGNTDNFFLAVDKQLGHLQKIRIGHDSSGECPSWFLNSISITEIETNSRWIFPCYRWLALEKDDGNTTLELFALNAKKGRDFKSEFNNARLCGLANDHLWFSVATKEPRDTFTRVQRVTCCWFFLLLGMLTSIMFYIGDTDTTQTINVGPLRMTEREFQVSVFSALISFPPSFLVVFMFSKSRRSRTRITNGTGAAYEGNEKFVLPNFFVYIAWFVCVVGSLLAGTFIILYSLQMEGKTSARWLSSVVLSTIEDVFVTQPVKIVILSVLLALRLASRGKQRENHEEPNKVECGDSQVLFTMSADEVERKRKYRVTERKTNIFMRDIAFSCIFITLLVFVCYGDKNENRYRMAKSTKNVLVKLDKIRDKRQLWKWFEDVLIPATFASEWYNGQKETITEYTGNKRSILIGMPRLRQLRVLKDSCVVPYEFADSIPSCYDFYDERNEDKMGWNELLNNSLLDLTNIACTENWKYRTEEELGAHQSLGQHALYSGGGYVANLGYDSKTASAVLQDLHSNGWIDRQTRVLIVELSMFNVPFELLGKVIIYFEMLPSGFLGASTDIQVMPLFKKNPASVGAYQVVFLVFAFVLGYYLVSECVRVYKLKWSYLASIWNWLEMIQVISATLVMAFFIVRERKILRLLRKVKANPFAFMSFDDALFWFQIEEYMICIAVTVAALRLLRLLKVIRHIIELFLTMKKSLKPVMSFCVVYAILIFAYGHTGILLFGKNVFMFSSFKRVIMYLFHLSLGRPPPWSELEQVNAVFARLYSQSFIFLFMIIASNMFMAILDEAQTESRSIAKDSDDIEVANSLLLKVYNFLGIECEDSPFEKRRAEISGKGPKREISCAPKNLCENEAKQAAIPLKSKSERPNLRMSKLVSPARDSSNIDDYGIPSVSQGLTYVTGNLSEELQVPPFGHHSESNPLWENESLQESEVQNEFPGTFRYSVYPSGSTLSLPSWSSGQDQRTSSEHLHSSLPPDTTHNISTISCNSFNGQGETPNARPSFTVSHRSKALPPCDISGDRRNEPEPHYISAAGRSQELAAASTVSVQTNVSNSNKFMYCDPIEGGSDFPNLKSNTDSTVHLVGEKNVRHVRFAAGDTFKSQVDHTHTPSITTTVGSRETFDHNNVLASCTVKSDGTITLTSKIRGAKMVDFDKVSEWMKKANASVNNNTASIECQTECSRSAKPKSTFGNSVVIDFDEVSKWMKGMSTITTDAIPSAFTLRKTMKMNRKITKYSRKEKESERVAVTLKDRLKKLDSYLQGLDFGE</sequence>
<dbReference type="Gene3D" id="1.10.287.70">
    <property type="match status" value="1"/>
</dbReference>
<feature type="region of interest" description="Disordered" evidence="11">
    <location>
        <begin position="2578"/>
        <end position="2650"/>
    </location>
</feature>
<comment type="caution">
    <text evidence="15">The sequence shown here is derived from an EMBL/GenBank/DDBJ whole genome shotgun (WGS) entry which is preliminary data.</text>
</comment>
<evidence type="ECO:0000256" key="12">
    <source>
        <dbReference type="SAM" id="Phobius"/>
    </source>
</evidence>
<dbReference type="InterPro" id="IPR036392">
    <property type="entry name" value="PLAT/LH2_dom_sf"/>
</dbReference>
<comment type="caution">
    <text evidence="8">Lacks conserved residue(s) required for the propagation of feature annotation.</text>
</comment>
<evidence type="ECO:0000259" key="13">
    <source>
        <dbReference type="PROSITE" id="PS50022"/>
    </source>
</evidence>
<dbReference type="SUPFAM" id="SSF49785">
    <property type="entry name" value="Galactose-binding domain-like"/>
    <property type="match status" value="1"/>
</dbReference>
<proteinExistence type="inferred from homology"/>
<evidence type="ECO:0000313" key="15">
    <source>
        <dbReference type="EMBL" id="CAH3116209.1"/>
    </source>
</evidence>
<dbReference type="Pfam" id="PF00058">
    <property type="entry name" value="Ldl_recept_b"/>
    <property type="match status" value="2"/>
</dbReference>
<evidence type="ECO:0000256" key="11">
    <source>
        <dbReference type="SAM" id="MobiDB-lite"/>
    </source>
</evidence>
<dbReference type="Gene3D" id="2.60.60.20">
    <property type="entry name" value="PLAT/LH2 domain"/>
    <property type="match status" value="1"/>
</dbReference>
<dbReference type="PROSITE" id="PS50022">
    <property type="entry name" value="FA58C_3"/>
    <property type="match status" value="1"/>
</dbReference>
<comment type="similarity">
    <text evidence="2">Belongs to the polycystin family.</text>
</comment>
<dbReference type="InterPro" id="IPR003915">
    <property type="entry name" value="PKD_2"/>
</dbReference>
<dbReference type="InterPro" id="IPR046791">
    <property type="entry name" value="Polycystin_dom"/>
</dbReference>
<dbReference type="InterPro" id="IPR000421">
    <property type="entry name" value="FA58C"/>
</dbReference>
<dbReference type="InterPro" id="IPR000033">
    <property type="entry name" value="LDLR_classB_rpt"/>
</dbReference>
<feature type="transmembrane region" description="Helical" evidence="12">
    <location>
        <begin position="1784"/>
        <end position="1805"/>
    </location>
</feature>
<feature type="domain" description="F5/8 type C" evidence="13">
    <location>
        <begin position="317"/>
        <end position="469"/>
    </location>
</feature>
<dbReference type="PROSITE" id="PS51120">
    <property type="entry name" value="LDLRB"/>
    <property type="match status" value="3"/>
</dbReference>
<keyword evidence="4" id="KW-0732">Signal</keyword>
<dbReference type="InterPro" id="IPR008979">
    <property type="entry name" value="Galactose-bd-like_sf"/>
</dbReference>
<evidence type="ECO:0000256" key="8">
    <source>
        <dbReference type="PROSITE-ProRule" id="PRU00152"/>
    </source>
</evidence>
<dbReference type="InterPro" id="IPR000203">
    <property type="entry name" value="GPS"/>
</dbReference>
<dbReference type="Pfam" id="PF02010">
    <property type="entry name" value="REJ"/>
    <property type="match status" value="1"/>
</dbReference>
<dbReference type="SMART" id="SM00308">
    <property type="entry name" value="LH2"/>
    <property type="match status" value="1"/>
</dbReference>
<feature type="non-terminal residue" evidence="15">
    <location>
        <position position="1"/>
    </location>
</feature>
<dbReference type="PANTHER" id="PTHR10877">
    <property type="entry name" value="POLYCYSTIN FAMILY MEMBER"/>
    <property type="match status" value="1"/>
</dbReference>
<feature type="transmembrane region" description="Helical" evidence="12">
    <location>
        <begin position="1947"/>
        <end position="1967"/>
    </location>
</feature>
<feature type="transmembrane region" description="Helical" evidence="12">
    <location>
        <begin position="2200"/>
        <end position="2219"/>
    </location>
</feature>
<protein>
    <submittedName>
        <fullName evidence="15">Uncharacterized protein</fullName>
    </submittedName>
</protein>
<dbReference type="SMART" id="SM00231">
    <property type="entry name" value="FA58C"/>
    <property type="match status" value="1"/>
</dbReference>
<dbReference type="SUPFAM" id="SSF63825">
    <property type="entry name" value="YWTD domain"/>
    <property type="match status" value="1"/>
</dbReference>
<keyword evidence="6 12" id="KW-0472">Membrane</keyword>
<dbReference type="SMART" id="SM00135">
    <property type="entry name" value="LY"/>
    <property type="match status" value="5"/>
</dbReference>